<dbReference type="EMBL" id="CP104213">
    <property type="protein sequence ID" value="UWX63434.1"/>
    <property type="molecule type" value="Genomic_DNA"/>
</dbReference>
<accession>A0ABY5YEB6</accession>
<feature type="chain" id="PRO_5047351339" evidence="1">
    <location>
        <begin position="21"/>
        <end position="169"/>
    </location>
</feature>
<keyword evidence="1" id="KW-0732">Signal</keyword>
<dbReference type="PROSITE" id="PS51257">
    <property type="entry name" value="PROKAR_LIPOPROTEIN"/>
    <property type="match status" value="1"/>
</dbReference>
<feature type="signal peptide" evidence="1">
    <location>
        <begin position="1"/>
        <end position="20"/>
    </location>
</feature>
<evidence type="ECO:0000313" key="3">
    <source>
        <dbReference type="Proteomes" id="UP001060261"/>
    </source>
</evidence>
<gene>
    <name evidence="2" type="ORF">N0D28_11850</name>
</gene>
<dbReference type="Proteomes" id="UP001060261">
    <property type="component" value="Chromosome"/>
</dbReference>
<reference evidence="2" key="1">
    <citation type="submission" date="2022-09" db="EMBL/GenBank/DDBJ databases">
        <title>genome sequence of Deinococcus rubellus.</title>
        <authorList>
            <person name="Srinivasan S."/>
        </authorList>
    </citation>
    <scope>NUCLEOTIDE SEQUENCE</scope>
    <source>
        <strain evidence="2">Ant6</strain>
    </source>
</reference>
<organism evidence="2 3">
    <name type="scientific">Deinococcus rubellus</name>
    <dbReference type="NCBI Taxonomy" id="1889240"/>
    <lineage>
        <taxon>Bacteria</taxon>
        <taxon>Thermotogati</taxon>
        <taxon>Deinococcota</taxon>
        <taxon>Deinococci</taxon>
        <taxon>Deinococcales</taxon>
        <taxon>Deinococcaceae</taxon>
        <taxon>Deinococcus</taxon>
    </lineage>
</organism>
<sequence>MKNVMMFGMGVLLLSSCSMMGGGMKNGTMANGTMSNGAMAVKQGTASYSLSRQPAATDINPMGNVAVTINGNTVMTSAKLTGLAADTYYVAHYHNQGSAQSNDPCSSNGPALLDSMMVGKSDAGGNLSLMGSVAKTVVQAATYYNVHTAKDASGAPADAGVACSAVKIQ</sequence>
<evidence type="ECO:0000313" key="2">
    <source>
        <dbReference type="EMBL" id="UWX63434.1"/>
    </source>
</evidence>
<keyword evidence="3" id="KW-1185">Reference proteome</keyword>
<name>A0ABY5YEB6_9DEIO</name>
<dbReference type="RefSeq" id="WP_260559722.1">
    <property type="nucleotide sequence ID" value="NZ_BAABEC010000166.1"/>
</dbReference>
<protein>
    <submittedName>
        <fullName evidence="2">Superoxide dismutase</fullName>
    </submittedName>
</protein>
<proteinExistence type="predicted"/>
<evidence type="ECO:0000256" key="1">
    <source>
        <dbReference type="SAM" id="SignalP"/>
    </source>
</evidence>